<name>A0ACA9PB60_9GLOM</name>
<evidence type="ECO:0000313" key="2">
    <source>
        <dbReference type="Proteomes" id="UP000789366"/>
    </source>
</evidence>
<organism evidence="1 2">
    <name type="scientific">Cetraspora pellucida</name>
    <dbReference type="NCBI Taxonomy" id="1433469"/>
    <lineage>
        <taxon>Eukaryota</taxon>
        <taxon>Fungi</taxon>
        <taxon>Fungi incertae sedis</taxon>
        <taxon>Mucoromycota</taxon>
        <taxon>Glomeromycotina</taxon>
        <taxon>Glomeromycetes</taxon>
        <taxon>Diversisporales</taxon>
        <taxon>Gigasporaceae</taxon>
        <taxon>Cetraspora</taxon>
    </lineage>
</organism>
<accession>A0ACA9PB60</accession>
<gene>
    <name evidence="1" type="ORF">SPELUC_LOCUS11177</name>
</gene>
<dbReference type="Proteomes" id="UP000789366">
    <property type="component" value="Unassembled WGS sequence"/>
</dbReference>
<reference evidence="1" key="1">
    <citation type="submission" date="2021-06" db="EMBL/GenBank/DDBJ databases">
        <authorList>
            <person name="Kallberg Y."/>
            <person name="Tangrot J."/>
            <person name="Rosling A."/>
        </authorList>
    </citation>
    <scope>NUCLEOTIDE SEQUENCE</scope>
    <source>
        <strain evidence="1">28 12/20/2015</strain>
    </source>
</reference>
<keyword evidence="2" id="KW-1185">Reference proteome</keyword>
<comment type="caution">
    <text evidence="1">The sequence shown here is derived from an EMBL/GenBank/DDBJ whole genome shotgun (WGS) entry which is preliminary data.</text>
</comment>
<evidence type="ECO:0000313" key="1">
    <source>
        <dbReference type="EMBL" id="CAG8699057.1"/>
    </source>
</evidence>
<feature type="non-terminal residue" evidence="1">
    <location>
        <position position="58"/>
    </location>
</feature>
<sequence>MSDAIFAPFSVINKVMKCDFSIQQEELREIVTHAINKLVNTYFGNSEALERLNRICTQ</sequence>
<dbReference type="EMBL" id="CAJVPW010022863">
    <property type="protein sequence ID" value="CAG8699057.1"/>
    <property type="molecule type" value="Genomic_DNA"/>
</dbReference>
<protein>
    <submittedName>
        <fullName evidence="1">4868_t:CDS:1</fullName>
    </submittedName>
</protein>
<proteinExistence type="predicted"/>